<feature type="compositionally biased region" description="Acidic residues" evidence="2">
    <location>
        <begin position="829"/>
        <end position="851"/>
    </location>
</feature>
<feature type="compositionally biased region" description="Polar residues" evidence="2">
    <location>
        <begin position="1137"/>
        <end position="1153"/>
    </location>
</feature>
<dbReference type="FunFam" id="1.20.58.830:FF:000003">
    <property type="entry name" value="Erythrocyte membrane protein 1, PfEMP1"/>
    <property type="match status" value="1"/>
</dbReference>
<feature type="compositionally biased region" description="Polar residues" evidence="2">
    <location>
        <begin position="906"/>
        <end position="916"/>
    </location>
</feature>
<feature type="region of interest" description="Disordered" evidence="2">
    <location>
        <begin position="968"/>
        <end position="1005"/>
    </location>
</feature>
<feature type="compositionally biased region" description="Low complexity" evidence="2">
    <location>
        <begin position="468"/>
        <end position="483"/>
    </location>
</feature>
<dbReference type="InterPro" id="IPR042202">
    <property type="entry name" value="Duffy-ag-bd_sf"/>
</dbReference>
<evidence type="ECO:0000259" key="7">
    <source>
        <dbReference type="Pfam" id="PF18562"/>
    </source>
</evidence>
<dbReference type="InterPro" id="IPR008602">
    <property type="entry name" value="Duffy-antigen-binding"/>
</dbReference>
<feature type="compositionally biased region" description="Basic and acidic residues" evidence="2">
    <location>
        <begin position="786"/>
        <end position="800"/>
    </location>
</feature>
<feature type="compositionally biased region" description="Basic and acidic residues" evidence="2">
    <location>
        <begin position="917"/>
        <end position="928"/>
    </location>
</feature>
<feature type="compositionally biased region" description="Low complexity" evidence="2">
    <location>
        <begin position="1853"/>
        <end position="1871"/>
    </location>
</feature>
<sequence>MGGDGGSPQDAKHVLDEIGQQVHDQVKKDAENYTTELQGHLSMSTILGEELNFTTDPCEIIKEKHDELIKSKGHPCGKNGEDVNRFSDKEGAECANNRIDGNIIAKGGKDFGACAPYRRLSLCNKNLENINNIDSDKARHNLLAEVCLAANFEGQSISNYYPQYAVQYPGSDFPMCTMLARSFADIGDIVRGRDLYVGKRKKQNGKETEREKLEKKLKEYFQKVHDELTDSQAQKRYNDTTDFFQLREDWWNANRHTVWKALTCKAPTDASYFRVTCNDDGTFSQANHQCRCTKSRGTNADQVPTYFDYVPQFLRWFEEWAEDFCRRKKRKLEDVKKSCREKDGNDRYCSRNGYDCEQTVRARGKLRYGKGCTDCFFACHSYESWIENQRKQFDKQRNKYQDEISGNGRRRRVKTKYDGYEKKFYDEFKKKGNYGDVYAFLDLLNNEKTCKAVEDEKGGKINFKTVNSGSASGGKDASDTSGTNNEKQGTFYRSKYCQPCPHCGVEKVNNEWTEKSKTDKCTRGNLYKPNNDAKHTPIKILKSGDGEKDIAEKLDNFCKTQNGSGGAALGDKNSDGDSQKLYEEWKCYQFEQLTKVVEDDEEEDDVEEAGGLCILPNLKKKEKEQSEKEKSEDNTQKEPAEFQKTFNDFFNFWVAHMLKDSIYWRTEKLKGCLQNGNRIKCRSRCKEPCDCYERWVQKKKKDEWDPIKEHFGKQKKIKEETGADPIKFLEFVLQKDVLLTSIKEGYGNEEDIKHIQDLFEQTGVGNSVPGGSGTTGPNGQNNTIDKLLKREGDEADKCKNCQEPQPQDKGGGARSESFDNERTPAPVKEEEESDEEDFEEEELENEDDQDEVNGSQEEGSPPKEDNVNVCNIVNSVLTSGDLGEACRQKYQYGKERYTQWRCVTPTKPNGDSTSQDGDQRRINKRSDTKAPSGSSSSGSICIPPRRRKLYTKKIEEWAATVNGNKEVGSNKVSVSESGGSGGDKQTESSQSVSSSSTSATASGSPRDPLLAAFVESAAVETFFLWHQYKQLNGKSKTPQEDGVLPLVGVPSVPVVPPVGARATVGEDGLQEASSTFGEPTRSFSIFGSDGSLYKSMGNGMTSLQQQGLPPPFPQSPLGLADATLTGSAPFMPGQLPGSITDSDNSDNPETSLKQGKIPNDFLKQMFYTLGDYRDILVGNTPEGIDEVIRASEKDKEGQGSDKDSTTKLTVKQISTKIKEIIEKPNGDTSRSTGGNNPSLSGRNHHSSVKPGTSSGKSPPNSDKRSTLWETTLGPAVWNGMICALTYTDTDPESGPKGADGSQSLQQIDKADTILAQLTGTYGNYNDVKLEDESDGTRPKRGSSHSDDTPLDAFVKRPPYFRYLEEWGDTFCRERAKRLGQIYKECKVGDNGDRRGNGKKCSGFGEHCDDNLFNNSYDTIPSLDCPRCAEECRKYRKWIGRKRTEYEKQRNAYEQQKKEYSKQKEDAERNNHGNGFYKNLLENNKEAKDFLKTLGACSKKDDDSRNNKPIFEDIEETFGHENYCDPCSEFKINCKENGNCSKDKETECKSKNKNSIAPKDIETIGTPTYDISMLVSDDSKRGNGSQNGLETCREAHIFKGIRKDEWKCGKVCGYNVCKPKNGNGKPNGDKHIITIRALVAHWVYNFLQDYNKIKHKISHCINNGQNKCKCNDKCKCVNEWITEKKGEWQKIKERYLDQYKNKDDEYYPVKSALEEFQERPEFKEAIKPCSLDNFKKSCGLNSDESSKKSKDGTPKDLVECLLDKLQQKAEKCEQKHKPSGEPGKQCDTTSHSGNTLTLVGDDDSLEEEENQVKAPKICPKIDTKEDKVDEDGEECKPASDTSVDKEEDKEEQDGGPSTSSGGEDGGTSETPEQATEDSGSEQTPVLKPEEEVPLPAPKEPQPDKTKTPSSDDKKTKQRQTPRTPQLEDPNEYKLRDVLLPSAFPLTVGLSFLALSYWFLKKKTKSPVDLFSVIDIPKGEYGMPTKLSPNRYIPYKSAQYRGKRYIYLEGDTDEDKYMFMSDTTDVTSSESEYEEIDINDIYPYQSPKYKTLIEVVLEPSKRDTQNDIQSDDIPSDTPPPITDEEWNELKNDFISNMLQNTQNKQPNIVHDNVDNNTHPNPSHNKLDQKPFIMSIHDRNLLSGEEYNYDMANSVDIPIGGNHGLYIDKNVSYSGIDLINDSLNSGNHDIYNELLKRKENELFGTNHHPKRTNTYSVAKNTNIDPIMNQLDLFHKWLDRHRNMCQKWDKNKVEMLDKLKELWISDTPHTPSDIHPSGKLNDIPSSNKMLNTDASIQIDMYNPKTKNEFKNIDTNPDNFIKDTILNDLEKYNEPYYDVQDDIYYDVYDDDKTSVDHINMDYNKMDNNNSDVPTKVQIEMSVKNTQMMEEKYPMSDIWNI</sequence>
<dbReference type="Gene3D" id="1.20.58.1930">
    <property type="match status" value="1"/>
</dbReference>
<dbReference type="InterPro" id="IPR044932">
    <property type="entry name" value="PfEMP1_ATS_sf"/>
</dbReference>
<feature type="domain" description="Duffy-antigen binding" evidence="4">
    <location>
        <begin position="940"/>
        <end position="1289"/>
    </location>
</feature>
<feature type="compositionally biased region" description="Polar residues" evidence="2">
    <location>
        <begin position="1206"/>
        <end position="1215"/>
    </location>
</feature>
<feature type="compositionally biased region" description="Basic and acidic residues" evidence="2">
    <location>
        <begin position="1327"/>
        <end position="1347"/>
    </location>
</feature>
<protein>
    <submittedName>
        <fullName evidence="9">Erythrocyte membrane protein 1, PfEMP1, putative</fullName>
    </submittedName>
</protein>
<reference evidence="9 10" key="1">
    <citation type="submission" date="2016-09" db="EMBL/GenBank/DDBJ databases">
        <authorList>
            <consortium name="Pathogen Informatics"/>
        </authorList>
    </citation>
    <scope>NUCLEOTIDE SEQUENCE [LARGE SCALE GENOMIC DNA]</scope>
</reference>
<evidence type="ECO:0000259" key="3">
    <source>
        <dbReference type="Pfam" id="PF03011"/>
    </source>
</evidence>
<dbReference type="InterPro" id="IPR029210">
    <property type="entry name" value="PfEMP1_NTS"/>
</dbReference>
<keyword evidence="1" id="KW-0175">Coiled coil</keyword>
<evidence type="ECO:0000313" key="9">
    <source>
        <dbReference type="EMBL" id="SOV78433.1"/>
    </source>
</evidence>
<feature type="compositionally biased region" description="Basic and acidic residues" evidence="2">
    <location>
        <begin position="1216"/>
        <end position="1225"/>
    </location>
</feature>
<evidence type="ECO:0000256" key="2">
    <source>
        <dbReference type="SAM" id="MobiDB-lite"/>
    </source>
</evidence>
<dbReference type="FunFam" id="1.20.58.830:FF:000004">
    <property type="entry name" value="Erythrocyte membrane protein 1, PfEMP1"/>
    <property type="match status" value="1"/>
</dbReference>
<dbReference type="Pfam" id="PF22672">
    <property type="entry name" value="DBL_C"/>
    <property type="match status" value="2"/>
</dbReference>
<dbReference type="Proteomes" id="UP000240500">
    <property type="component" value="Chromosome 8"/>
</dbReference>
<feature type="region of interest" description="Disordered" evidence="2">
    <location>
        <begin position="1190"/>
        <end position="1266"/>
    </location>
</feature>
<dbReference type="InterPro" id="IPR029211">
    <property type="entry name" value="PfEMP1_ATS"/>
</dbReference>
<feature type="coiled-coil region" evidence="1">
    <location>
        <begin position="203"/>
        <end position="230"/>
    </location>
</feature>
<feature type="domain" description="Duffy-antigen binding" evidence="4">
    <location>
        <begin position="112"/>
        <end position="315"/>
    </location>
</feature>
<dbReference type="Pfam" id="PF18562">
    <property type="entry name" value="CIDR1_gamma"/>
    <property type="match status" value="1"/>
</dbReference>
<evidence type="ECO:0000256" key="1">
    <source>
        <dbReference type="SAM" id="Coils"/>
    </source>
</evidence>
<evidence type="ECO:0000259" key="4">
    <source>
        <dbReference type="Pfam" id="PF05424"/>
    </source>
</evidence>
<feature type="domain" description="Plasmodium falciparum erythrocyte membrane protein-1 N-terminal segment" evidence="6">
    <location>
        <begin position="10"/>
        <end position="43"/>
    </location>
</feature>
<dbReference type="OrthoDB" id="378847at2759"/>
<feature type="domain" description="Cysteine-rich interdomain region 1 gamma" evidence="7">
    <location>
        <begin position="1569"/>
        <end position="1620"/>
    </location>
</feature>
<evidence type="ECO:0000313" key="10">
    <source>
        <dbReference type="Proteomes" id="UP000240500"/>
    </source>
</evidence>
<feature type="compositionally biased region" description="Acidic residues" evidence="2">
    <location>
        <begin position="1799"/>
        <end position="1808"/>
    </location>
</feature>
<organism evidence="9 10">
    <name type="scientific">Plasmodium reichenowi</name>
    <dbReference type="NCBI Taxonomy" id="5854"/>
    <lineage>
        <taxon>Eukaryota</taxon>
        <taxon>Sar</taxon>
        <taxon>Alveolata</taxon>
        <taxon>Apicomplexa</taxon>
        <taxon>Aconoidasida</taxon>
        <taxon>Haemosporida</taxon>
        <taxon>Plasmodiidae</taxon>
        <taxon>Plasmodium</taxon>
        <taxon>Plasmodium (Laverania)</taxon>
    </lineage>
</organism>
<dbReference type="FunFam" id="1.20.58.830:FF:000001">
    <property type="entry name" value="Erythrocyte membrane protein 1, PfEMP1"/>
    <property type="match status" value="1"/>
</dbReference>
<gene>
    <name evidence="9" type="ORF">PRG01_0811700</name>
</gene>
<evidence type="ECO:0000259" key="8">
    <source>
        <dbReference type="Pfam" id="PF22672"/>
    </source>
</evidence>
<feature type="compositionally biased region" description="Basic and acidic residues" evidence="2">
    <location>
        <begin position="1190"/>
        <end position="1205"/>
    </location>
</feature>
<feature type="region of interest" description="Disordered" evidence="2">
    <location>
        <begin position="1325"/>
        <end position="1350"/>
    </location>
</feature>
<dbReference type="InterPro" id="IPR041480">
    <property type="entry name" value="CIDR1_gamma"/>
</dbReference>
<feature type="domain" description="Duffy-binding-like" evidence="8">
    <location>
        <begin position="319"/>
        <end position="466"/>
    </location>
</feature>
<dbReference type="EMBL" id="LT969571">
    <property type="protein sequence ID" value="SOV78433.1"/>
    <property type="molecule type" value="Genomic_DNA"/>
</dbReference>
<dbReference type="VEuPathDB" id="PlasmoDB:PRG01_0811700"/>
<feature type="domain" description="Duffy-binding-like" evidence="3">
    <location>
        <begin position="649"/>
        <end position="803"/>
    </location>
</feature>
<feature type="region of interest" description="Disordered" evidence="2">
    <location>
        <begin position="763"/>
        <end position="868"/>
    </location>
</feature>
<name>A0A2P9DBP9_PLARE</name>
<evidence type="ECO:0000259" key="5">
    <source>
        <dbReference type="Pfam" id="PF15445"/>
    </source>
</evidence>
<dbReference type="FunFam" id="1.10.1900.40:FF:000002">
    <property type="entry name" value="Erythrocyte membrane protein 1, PfEMP1"/>
    <property type="match status" value="1"/>
</dbReference>
<feature type="compositionally biased region" description="Low complexity" evidence="2">
    <location>
        <begin position="968"/>
        <end position="977"/>
    </location>
</feature>
<feature type="compositionally biased region" description="Basic and acidic residues" evidence="2">
    <location>
        <begin position="1899"/>
        <end position="1913"/>
    </location>
</feature>
<dbReference type="Pfam" id="PF05424">
    <property type="entry name" value="Duffy_binding"/>
    <property type="match status" value="2"/>
</dbReference>
<dbReference type="GO" id="GO:0046789">
    <property type="term" value="F:host cell surface receptor binding"/>
    <property type="evidence" value="ECO:0007669"/>
    <property type="project" value="InterPro"/>
</dbReference>
<dbReference type="InterPro" id="IPR054595">
    <property type="entry name" value="DBL_C"/>
</dbReference>
<feature type="domain" description="Plasmodium falciparum erythrocyte membrane protein 1 acidic terminal segment" evidence="5">
    <location>
        <begin position="1942"/>
        <end position="2395"/>
    </location>
</feature>
<dbReference type="FunFam" id="1.20.58.1930:FF:000001">
    <property type="entry name" value="Erythrocyte membrane protein 1, PfEMP1"/>
    <property type="match status" value="1"/>
</dbReference>
<feature type="region of interest" description="Disordered" evidence="2">
    <location>
        <begin position="897"/>
        <end position="942"/>
    </location>
</feature>
<dbReference type="Pfam" id="PF15445">
    <property type="entry name" value="ATS"/>
    <property type="match status" value="1"/>
</dbReference>
<dbReference type="Gene3D" id="1.10.1900.40">
    <property type="entry name" value="Acidic terminal segments, variant surface antigen of PfEMP1"/>
    <property type="match status" value="2"/>
</dbReference>
<dbReference type="VEuPathDB" id="PlasmoDB:PRCDC_0410300"/>
<evidence type="ECO:0000259" key="6">
    <source>
        <dbReference type="Pfam" id="PF15447"/>
    </source>
</evidence>
<feature type="region of interest" description="Disordered" evidence="2">
    <location>
        <begin position="1101"/>
        <end position="1155"/>
    </location>
</feature>
<dbReference type="Gene3D" id="1.20.1310.20">
    <property type="entry name" value="Duffy-antigen binding domain"/>
    <property type="match status" value="2"/>
</dbReference>
<accession>A0A2P9DBP9</accession>
<feature type="compositionally biased region" description="Low complexity" evidence="2">
    <location>
        <begin position="988"/>
        <end position="1004"/>
    </location>
</feature>
<dbReference type="Pfam" id="PF15447">
    <property type="entry name" value="NTS"/>
    <property type="match status" value="1"/>
</dbReference>
<proteinExistence type="predicted"/>
<feature type="compositionally biased region" description="Polar residues" evidence="2">
    <location>
        <begin position="1226"/>
        <end position="1241"/>
    </location>
</feature>
<dbReference type="InterPro" id="IPR004258">
    <property type="entry name" value="DBL"/>
</dbReference>
<feature type="compositionally biased region" description="Polar residues" evidence="2">
    <location>
        <begin position="1249"/>
        <end position="1260"/>
    </location>
</feature>
<feature type="compositionally biased region" description="Polar residues" evidence="2">
    <location>
        <begin position="1785"/>
        <end position="1796"/>
    </location>
</feature>
<dbReference type="GO" id="GO:0016020">
    <property type="term" value="C:membrane"/>
    <property type="evidence" value="ECO:0007669"/>
    <property type="project" value="InterPro"/>
</dbReference>
<dbReference type="Gene3D" id="1.20.58.830">
    <property type="match status" value="3"/>
</dbReference>
<dbReference type="FunFam" id="1.20.1310.20:FF:000001">
    <property type="entry name" value="Erythrocyte membrane protein 1, PfEMP1"/>
    <property type="match status" value="1"/>
</dbReference>
<feature type="domain" description="Duffy-binding-like" evidence="8">
    <location>
        <begin position="1365"/>
        <end position="1520"/>
    </location>
</feature>
<feature type="region of interest" description="Disordered" evidence="2">
    <location>
        <begin position="1770"/>
        <end position="1928"/>
    </location>
</feature>
<feature type="region of interest" description="Disordered" evidence="2">
    <location>
        <begin position="1448"/>
        <end position="1470"/>
    </location>
</feature>
<dbReference type="Pfam" id="PF03011">
    <property type="entry name" value="PFEMP"/>
    <property type="match status" value="2"/>
</dbReference>
<feature type="compositionally biased region" description="Basic and acidic residues" evidence="2">
    <location>
        <begin position="1833"/>
        <end position="1845"/>
    </location>
</feature>
<feature type="region of interest" description="Disordered" evidence="2">
    <location>
        <begin position="465"/>
        <end position="485"/>
    </location>
</feature>
<dbReference type="SUPFAM" id="SSF140924">
    <property type="entry name" value="Duffy binding domain-like"/>
    <property type="match status" value="4"/>
</dbReference>
<feature type="domain" description="Duffy-binding-like" evidence="3">
    <location>
        <begin position="1637"/>
        <end position="1777"/>
    </location>
</feature>